<evidence type="ECO:0000256" key="2">
    <source>
        <dbReference type="ARBA" id="ARBA00022614"/>
    </source>
</evidence>
<keyword evidence="2" id="KW-0433">Leucine-rich repeat</keyword>
<dbReference type="SUPFAM" id="SSF52047">
    <property type="entry name" value="RNI-like"/>
    <property type="match status" value="1"/>
</dbReference>
<dbReference type="InterPro" id="IPR002182">
    <property type="entry name" value="NB-ARC"/>
</dbReference>
<dbReference type="Proteomes" id="UP000326396">
    <property type="component" value="Linkage Group LG4"/>
</dbReference>
<dbReference type="Pfam" id="PF05659">
    <property type="entry name" value="RPW8"/>
    <property type="match status" value="1"/>
</dbReference>
<dbReference type="PANTHER" id="PTHR36766:SF3">
    <property type="entry name" value="RPW8 DOMAIN-CONTAINING PROTEIN"/>
    <property type="match status" value="1"/>
</dbReference>
<dbReference type="EMBL" id="SZYD01000014">
    <property type="protein sequence ID" value="KAD4179628.1"/>
    <property type="molecule type" value="Genomic_DNA"/>
</dbReference>
<protein>
    <recommendedName>
        <fullName evidence="5">RPW8 domain-containing protein</fullName>
    </recommendedName>
</protein>
<dbReference type="SUPFAM" id="SSF52540">
    <property type="entry name" value="P-loop containing nucleoside triphosphate hydrolases"/>
    <property type="match status" value="1"/>
</dbReference>
<evidence type="ECO:0000256" key="3">
    <source>
        <dbReference type="ARBA" id="ARBA00022737"/>
    </source>
</evidence>
<organism evidence="6 7">
    <name type="scientific">Mikania micrantha</name>
    <name type="common">bitter vine</name>
    <dbReference type="NCBI Taxonomy" id="192012"/>
    <lineage>
        <taxon>Eukaryota</taxon>
        <taxon>Viridiplantae</taxon>
        <taxon>Streptophyta</taxon>
        <taxon>Embryophyta</taxon>
        <taxon>Tracheophyta</taxon>
        <taxon>Spermatophyta</taxon>
        <taxon>Magnoliopsida</taxon>
        <taxon>eudicotyledons</taxon>
        <taxon>Gunneridae</taxon>
        <taxon>Pentapetalae</taxon>
        <taxon>asterids</taxon>
        <taxon>campanulids</taxon>
        <taxon>Asterales</taxon>
        <taxon>Asteraceae</taxon>
        <taxon>Asteroideae</taxon>
        <taxon>Heliantheae alliance</taxon>
        <taxon>Eupatorieae</taxon>
        <taxon>Mikania</taxon>
    </lineage>
</organism>
<keyword evidence="7" id="KW-1185">Reference proteome</keyword>
<dbReference type="InterPro" id="IPR042197">
    <property type="entry name" value="Apaf_helical"/>
</dbReference>
<dbReference type="Gene3D" id="1.10.8.430">
    <property type="entry name" value="Helical domain of apoptotic protease-activating factors"/>
    <property type="match status" value="1"/>
</dbReference>
<keyword evidence="3" id="KW-0677">Repeat</keyword>
<evidence type="ECO:0000259" key="5">
    <source>
        <dbReference type="PROSITE" id="PS51153"/>
    </source>
</evidence>
<accession>A0A5N6MZ06</accession>
<proteinExistence type="inferred from homology"/>
<name>A0A5N6MZ06_9ASTR</name>
<reference evidence="6 7" key="1">
    <citation type="submission" date="2019-05" db="EMBL/GenBank/DDBJ databases">
        <title>Mikania micrantha, genome provides insights into the molecular mechanism of rapid growth.</title>
        <authorList>
            <person name="Liu B."/>
        </authorList>
    </citation>
    <scope>NUCLEOTIDE SEQUENCE [LARGE SCALE GENOMIC DNA]</scope>
    <source>
        <strain evidence="6">NLD-2019</strain>
        <tissue evidence="6">Leaf</tissue>
    </source>
</reference>
<keyword evidence="4" id="KW-0611">Plant defense</keyword>
<dbReference type="PANTHER" id="PTHR36766">
    <property type="entry name" value="PLANT BROAD-SPECTRUM MILDEW RESISTANCE PROTEIN RPW8"/>
    <property type="match status" value="1"/>
</dbReference>
<evidence type="ECO:0000313" key="6">
    <source>
        <dbReference type="EMBL" id="KAD4179628.1"/>
    </source>
</evidence>
<dbReference type="Gene3D" id="3.80.10.10">
    <property type="entry name" value="Ribonuclease Inhibitor"/>
    <property type="match status" value="1"/>
</dbReference>
<dbReference type="Gene3D" id="1.10.10.10">
    <property type="entry name" value="Winged helix-like DNA-binding domain superfamily/Winged helix DNA-binding domain"/>
    <property type="match status" value="1"/>
</dbReference>
<dbReference type="Pfam" id="PF00931">
    <property type="entry name" value="NB-ARC"/>
    <property type="match status" value="1"/>
</dbReference>
<feature type="domain" description="RPW8" evidence="5">
    <location>
        <begin position="1"/>
        <end position="148"/>
    </location>
</feature>
<dbReference type="InterPro" id="IPR008808">
    <property type="entry name" value="Powdery_mildew-R_dom"/>
</dbReference>
<dbReference type="OrthoDB" id="2016095at2759"/>
<dbReference type="GO" id="GO:0043531">
    <property type="term" value="F:ADP binding"/>
    <property type="evidence" value="ECO:0007669"/>
    <property type="project" value="InterPro"/>
</dbReference>
<comment type="similarity">
    <text evidence="1">Belongs to the disease resistance NB-LRR family.</text>
</comment>
<comment type="caution">
    <text evidence="6">The sequence shown here is derived from an EMBL/GenBank/DDBJ whole genome shotgun (WGS) entry which is preliminary data.</text>
</comment>
<dbReference type="GO" id="GO:0006952">
    <property type="term" value="P:defense response"/>
    <property type="evidence" value="ECO:0007669"/>
    <property type="project" value="UniProtKB-KW"/>
</dbReference>
<evidence type="ECO:0000313" key="7">
    <source>
        <dbReference type="Proteomes" id="UP000326396"/>
    </source>
</evidence>
<evidence type="ECO:0000256" key="1">
    <source>
        <dbReference type="ARBA" id="ARBA00008894"/>
    </source>
</evidence>
<gene>
    <name evidence="6" type="ORF">E3N88_28219</name>
</gene>
<dbReference type="Gene3D" id="3.40.50.300">
    <property type="entry name" value="P-loop containing nucleotide triphosphate hydrolases"/>
    <property type="match status" value="1"/>
</dbReference>
<dbReference type="PRINTS" id="PR00364">
    <property type="entry name" value="DISEASERSIST"/>
</dbReference>
<dbReference type="InterPro" id="IPR027417">
    <property type="entry name" value="P-loop_NTPase"/>
</dbReference>
<dbReference type="AlphaFoldDB" id="A0A5N6MZ06"/>
<dbReference type="PROSITE" id="PS51153">
    <property type="entry name" value="RPW8"/>
    <property type="match status" value="1"/>
</dbReference>
<evidence type="ECO:0000256" key="4">
    <source>
        <dbReference type="ARBA" id="ARBA00022821"/>
    </source>
</evidence>
<dbReference type="InterPro" id="IPR036388">
    <property type="entry name" value="WH-like_DNA-bd_sf"/>
</dbReference>
<dbReference type="InterPro" id="IPR032675">
    <property type="entry name" value="LRR_dom_sf"/>
</dbReference>
<sequence length="981" mass="110644">MELLGDPLLSESFTKLTEIVIHVAKTTADFKPELDQLQNTLQLIAPIIDDVVKLNQILDRSEQQSAMFVDRIQDAEKLVQKCSKIKRNFIKKYTHSLKLKDANNKLLRFFQLEVQADQLRDIRQTLVEVDGVISRIDSLSVDARQIHQTWSYNSLSVSSRYELIERGNLGWRVPLLPRGIVAFDEPLKKLKAKVFEDSDAYDDGSNGDSNSMEIDDDGDESSVVVVAAAGGCGKTTLVTMLCHDSDIKGKFRENIFFVTVSETPNFMVIVNELFNPNSSSQPIPFQSDEDAKNKLGNFLLDKVSRPMLLVLDDVWDHSFIDNFPLKIKGCKILVTSRSAFPRFDVFRFDPLSDEDAKILFCQSAFTESKKRPRIIIDENLVNQMVKCCKKHPLTLAVVGGSLNGRDESAWRSMLRTLSHGSSVLYLNEQARHRLERSFTALDEEFKECYLDFGLFPEDQRIPASSLLDMWVHLYNHDDAGVDTFDKIVGLSFRNLVNLVATRKDSAVTVNYCDQQFVTQHNLLRELAIHLSSKPGLPIAQRKRLIITTHGEDLPASVLNIQEPMQARILSISSEELFSSRWCEMKVPEVEVMVLNLKSKTYTLPYFMTEMQKLKVLNVTNYGLYPSYIDNFLLIGSLSNLSRIRLERVEIPSLDTSILALENLQKASFMMCKIGNAFATKLSNDNLKVWPKLVELEIDYCHDLVGFPDLLCSSVHLKNLSITNCNELCEISEEFGILTNLENFSLRSCTKLEKLPESITRLQKLSILDISDCLSLSGLPDEFGKLGGLRTLYMMGCTGICELPLSVEELAHTHVVCNEEMYDQWLEFGNVKVERVEEDRVETLMKIIRFDKHNSQDIKQTLAEVSDMESRMNSLLVDARQIHQTWSSNSLSVIERGELGWRAPILPRGIVAFDEPLKKLKAKVFEDLKAYDDGSNGDSNSMEIDDDGGGGDESSVVVVAAAGGCGKTTLVTMLCHDSDIKG</sequence>